<dbReference type="InterPro" id="IPR052893">
    <property type="entry name" value="TCS_response_regulator"/>
</dbReference>
<dbReference type="Pfam" id="PF00072">
    <property type="entry name" value="Response_reg"/>
    <property type="match status" value="1"/>
</dbReference>
<protein>
    <submittedName>
        <fullName evidence="3">Response regulator</fullName>
    </submittedName>
</protein>
<name>A0A7Y8Y132_9FLAO</name>
<dbReference type="AlphaFoldDB" id="A0A7Y8Y132"/>
<reference evidence="3 4" key="1">
    <citation type="submission" date="2020-07" db="EMBL/GenBank/DDBJ databases">
        <authorList>
            <person name="Sun Q."/>
        </authorList>
    </citation>
    <scope>NUCLEOTIDE SEQUENCE [LARGE SCALE GENOMIC DNA]</scope>
    <source>
        <strain evidence="3 4">MAH-1</strain>
    </source>
</reference>
<dbReference type="PANTHER" id="PTHR44520">
    <property type="entry name" value="RESPONSE REGULATOR RCP1-RELATED"/>
    <property type="match status" value="1"/>
</dbReference>
<dbReference type="SMART" id="SM00448">
    <property type="entry name" value="REC"/>
    <property type="match status" value="1"/>
</dbReference>
<feature type="modified residue" description="4-aspartylphosphate" evidence="1">
    <location>
        <position position="57"/>
    </location>
</feature>
<comment type="caution">
    <text evidence="3">The sequence shown here is derived from an EMBL/GenBank/DDBJ whole genome shotgun (WGS) entry which is preliminary data.</text>
</comment>
<proteinExistence type="predicted"/>
<dbReference type="Gene3D" id="3.40.50.2300">
    <property type="match status" value="1"/>
</dbReference>
<dbReference type="InterPro" id="IPR001789">
    <property type="entry name" value="Sig_transdc_resp-reg_receiver"/>
</dbReference>
<feature type="domain" description="Response regulatory" evidence="2">
    <location>
        <begin position="5"/>
        <end position="124"/>
    </location>
</feature>
<dbReference type="RefSeq" id="WP_176005289.1">
    <property type="nucleotide sequence ID" value="NZ_JABWMI010000006.1"/>
</dbReference>
<evidence type="ECO:0000259" key="2">
    <source>
        <dbReference type="PROSITE" id="PS50110"/>
    </source>
</evidence>
<dbReference type="CDD" id="cd17557">
    <property type="entry name" value="REC_Rcp-like"/>
    <property type="match status" value="1"/>
</dbReference>
<sequence>MAIQVILHIDDDPEDCELFQEALKAVSDAEYHAIHDAFKALTILKSGSILPEIIFLDLNMPRMDGREFLEAIQDDERLKKIPVIVLSTSDVRGMMHQTKGLHASAYLTKPTDYDMFKEVLKQKLAAYVGAGNARTDDRFA</sequence>
<dbReference type="PROSITE" id="PS50110">
    <property type="entry name" value="RESPONSE_REGULATORY"/>
    <property type="match status" value="1"/>
</dbReference>
<dbReference type="PANTHER" id="PTHR44520:SF2">
    <property type="entry name" value="RESPONSE REGULATOR RCP1"/>
    <property type="match status" value="1"/>
</dbReference>
<accession>A0A7Y8Y132</accession>
<evidence type="ECO:0000313" key="3">
    <source>
        <dbReference type="EMBL" id="NYA70480.1"/>
    </source>
</evidence>
<evidence type="ECO:0000256" key="1">
    <source>
        <dbReference type="PROSITE-ProRule" id="PRU00169"/>
    </source>
</evidence>
<dbReference type="SUPFAM" id="SSF52172">
    <property type="entry name" value="CheY-like"/>
    <property type="match status" value="1"/>
</dbReference>
<keyword evidence="1" id="KW-0597">Phosphoprotein</keyword>
<dbReference type="InterPro" id="IPR011006">
    <property type="entry name" value="CheY-like_superfamily"/>
</dbReference>
<organism evidence="3 4">
    <name type="scientific">Flavobacterium agri</name>
    <dbReference type="NCBI Taxonomy" id="2743471"/>
    <lineage>
        <taxon>Bacteria</taxon>
        <taxon>Pseudomonadati</taxon>
        <taxon>Bacteroidota</taxon>
        <taxon>Flavobacteriia</taxon>
        <taxon>Flavobacteriales</taxon>
        <taxon>Flavobacteriaceae</taxon>
        <taxon>Flavobacterium</taxon>
    </lineage>
</organism>
<dbReference type="Proteomes" id="UP000535020">
    <property type="component" value="Unassembled WGS sequence"/>
</dbReference>
<gene>
    <name evidence="3" type="ORF">HZF10_06070</name>
</gene>
<evidence type="ECO:0000313" key="4">
    <source>
        <dbReference type="Proteomes" id="UP000535020"/>
    </source>
</evidence>
<dbReference type="GO" id="GO:0000160">
    <property type="term" value="P:phosphorelay signal transduction system"/>
    <property type="evidence" value="ECO:0007669"/>
    <property type="project" value="InterPro"/>
</dbReference>
<dbReference type="EMBL" id="JACBJI010000002">
    <property type="protein sequence ID" value="NYA70480.1"/>
    <property type="molecule type" value="Genomic_DNA"/>
</dbReference>
<keyword evidence="4" id="KW-1185">Reference proteome</keyword>